<dbReference type="GO" id="GO:0005739">
    <property type="term" value="C:mitochondrion"/>
    <property type="evidence" value="ECO:0007669"/>
    <property type="project" value="InterPro"/>
</dbReference>
<keyword evidence="4" id="KW-1185">Reference proteome</keyword>
<protein>
    <recommendedName>
        <fullName evidence="2">Mtf2-like C-terminal domain-containing protein</fullName>
    </recommendedName>
</protein>
<dbReference type="Pfam" id="PF19189">
    <property type="entry name" value="Mtf2"/>
    <property type="match status" value="1"/>
</dbReference>
<dbReference type="InterPro" id="IPR043837">
    <property type="entry name" value="Mtf2-like_C"/>
</dbReference>
<evidence type="ECO:0000256" key="1">
    <source>
        <dbReference type="SAM" id="MobiDB-lite"/>
    </source>
</evidence>
<evidence type="ECO:0000313" key="3">
    <source>
        <dbReference type="EMBL" id="RBR19202.1"/>
    </source>
</evidence>
<dbReference type="PANTHER" id="PTHR39468">
    <property type="entry name" value="CHROMOSOME 7, WHOLE GENOME SHOTGUN SEQUENCE"/>
    <property type="match status" value="1"/>
</dbReference>
<feature type="region of interest" description="Disordered" evidence="1">
    <location>
        <begin position="234"/>
        <end position="260"/>
    </location>
</feature>
<evidence type="ECO:0000259" key="2">
    <source>
        <dbReference type="Pfam" id="PF19189"/>
    </source>
</evidence>
<gene>
    <name evidence="3" type="ORF">FIESC28_05667</name>
</gene>
<accession>A0A366RQX6</accession>
<dbReference type="InterPro" id="IPR040009">
    <property type="entry name" value="Mtf2/C5D6.12-like"/>
</dbReference>
<feature type="compositionally biased region" description="Polar residues" evidence="1">
    <location>
        <begin position="103"/>
        <end position="112"/>
    </location>
</feature>
<comment type="caution">
    <text evidence="3">The sequence shown here is derived from an EMBL/GenBank/DDBJ whole genome shotgun (WGS) entry which is preliminary data.</text>
</comment>
<dbReference type="GeneID" id="41995108"/>
<feature type="region of interest" description="Disordered" evidence="1">
    <location>
        <begin position="98"/>
        <end position="119"/>
    </location>
</feature>
<dbReference type="AlphaFoldDB" id="A0A366RQX6"/>
<organism evidence="3 4">
    <name type="scientific">Fusarium coffeatum</name>
    <dbReference type="NCBI Taxonomy" id="231269"/>
    <lineage>
        <taxon>Eukaryota</taxon>
        <taxon>Fungi</taxon>
        <taxon>Dikarya</taxon>
        <taxon>Ascomycota</taxon>
        <taxon>Pezizomycotina</taxon>
        <taxon>Sordariomycetes</taxon>
        <taxon>Hypocreomycetidae</taxon>
        <taxon>Hypocreales</taxon>
        <taxon>Nectriaceae</taxon>
        <taxon>Fusarium</taxon>
        <taxon>Fusarium incarnatum-equiseti species complex</taxon>
    </lineage>
</organism>
<feature type="region of interest" description="Disordered" evidence="1">
    <location>
        <begin position="49"/>
        <end position="80"/>
    </location>
</feature>
<feature type="domain" description="Mtf2-like C-terminal" evidence="2">
    <location>
        <begin position="194"/>
        <end position="350"/>
    </location>
</feature>
<reference evidence="3 4" key="1">
    <citation type="submission" date="2018-06" db="EMBL/GenBank/DDBJ databases">
        <title>Fusarium incarnatum-equiseti species complex species 28.</title>
        <authorList>
            <person name="Gardiner D.M."/>
        </authorList>
    </citation>
    <scope>NUCLEOTIDE SEQUENCE [LARGE SCALE GENOMIC DNA]</scope>
    <source>
        <strain evidence="3 4">FIESC_28</strain>
    </source>
</reference>
<dbReference type="EMBL" id="QKXC01000116">
    <property type="protein sequence ID" value="RBR19202.1"/>
    <property type="molecule type" value="Genomic_DNA"/>
</dbReference>
<proteinExistence type="predicted"/>
<dbReference type="RefSeq" id="XP_031016127.1">
    <property type="nucleotide sequence ID" value="XM_031159812.1"/>
</dbReference>
<dbReference type="PANTHER" id="PTHR39468:SF1">
    <property type="entry name" value="MTF2-LIKE C-TERMINAL DOMAIN-CONTAINING PROTEIN"/>
    <property type="match status" value="1"/>
</dbReference>
<name>A0A366RQX6_9HYPO</name>
<dbReference type="Proteomes" id="UP000253153">
    <property type="component" value="Unassembled WGS sequence"/>
</dbReference>
<evidence type="ECO:0000313" key="4">
    <source>
        <dbReference type="Proteomes" id="UP000253153"/>
    </source>
</evidence>
<sequence>MSRNLLPFLYQTRTLQLGCRRPASILFTQKAGVATTSCRSGRFDNSIPFEFDEDELEPSGKPLVKEQGEEDAGPDGTLTPTETEIFKSIFDDISHARLRQTKKPAQTGDTQPTPKPIESDLVKENIGNTLVEKARGANMEYLKKYPSSLRKAAENALGKFESAPKRPKLYNLAELDKEEKTQARKWKEYEERKEKEHERISKLMRDCKTDVELWDVMEREVFSLPEKLGIVEGPKIETRGRKPKNATAAQKTKKSKAKEETKDASIIMDVHGHLYPQLLSYGLQLLDSAFEKPSMLAFDVFPRIKELGLSSYVLGVSTPLFLKLADIHWKRYGDGVAAFDTLDEMKPLGIFPTQPDRLLEVEELVNRISDHLHGCTWGAQGPFVMAMMQGPPFDATLMARIARMKGMIAKKHFYNERDARNLARDEAVKSQYQEAVQ</sequence>
<dbReference type="OrthoDB" id="2444174at2759"/>